<evidence type="ECO:0000313" key="2">
    <source>
        <dbReference type="EMBL" id="KAF2900047.1"/>
    </source>
</evidence>
<dbReference type="Proteomes" id="UP000801492">
    <property type="component" value="Unassembled WGS sequence"/>
</dbReference>
<comment type="caution">
    <text evidence="2">The sequence shown here is derived from an EMBL/GenBank/DDBJ whole genome shotgun (WGS) entry which is preliminary data.</text>
</comment>
<name>A0A8K0DAK8_IGNLU</name>
<proteinExistence type="predicted"/>
<gene>
    <name evidence="2" type="ORF">ILUMI_06139</name>
</gene>
<dbReference type="Pfam" id="PF00089">
    <property type="entry name" value="Trypsin"/>
    <property type="match status" value="1"/>
</dbReference>
<dbReference type="GO" id="GO:0006508">
    <property type="term" value="P:proteolysis"/>
    <property type="evidence" value="ECO:0007669"/>
    <property type="project" value="InterPro"/>
</dbReference>
<dbReference type="InterPro" id="IPR043504">
    <property type="entry name" value="Peptidase_S1_PA_chymotrypsin"/>
</dbReference>
<keyword evidence="3" id="KW-1185">Reference proteome</keyword>
<evidence type="ECO:0000259" key="1">
    <source>
        <dbReference type="Pfam" id="PF00089"/>
    </source>
</evidence>
<dbReference type="EMBL" id="VTPC01002434">
    <property type="protein sequence ID" value="KAF2900047.1"/>
    <property type="molecule type" value="Genomic_DNA"/>
</dbReference>
<dbReference type="AlphaFoldDB" id="A0A8K0DAK8"/>
<protein>
    <recommendedName>
        <fullName evidence="1">Peptidase S1 domain-containing protein</fullName>
    </recommendedName>
</protein>
<organism evidence="2 3">
    <name type="scientific">Ignelater luminosus</name>
    <name type="common">Cucubano</name>
    <name type="synonym">Pyrophorus luminosus</name>
    <dbReference type="NCBI Taxonomy" id="2038154"/>
    <lineage>
        <taxon>Eukaryota</taxon>
        <taxon>Metazoa</taxon>
        <taxon>Ecdysozoa</taxon>
        <taxon>Arthropoda</taxon>
        <taxon>Hexapoda</taxon>
        <taxon>Insecta</taxon>
        <taxon>Pterygota</taxon>
        <taxon>Neoptera</taxon>
        <taxon>Endopterygota</taxon>
        <taxon>Coleoptera</taxon>
        <taxon>Polyphaga</taxon>
        <taxon>Elateriformia</taxon>
        <taxon>Elateroidea</taxon>
        <taxon>Elateridae</taxon>
        <taxon>Agrypninae</taxon>
        <taxon>Pyrophorini</taxon>
        <taxon>Ignelater</taxon>
    </lineage>
</organism>
<dbReference type="InterPro" id="IPR001254">
    <property type="entry name" value="Trypsin_dom"/>
</dbReference>
<sequence>MTSLALMLLEDINKGGTDAEHHQFPYIVSLQYLRKHRYGGFILSFIWVVTAGHCCDEKRSPKLICSKFFVVAGLLHQGERHPDVQDPLFSIISAVNPSEAQQFKIKSLVPVLKRFSVFNKFVTAQKLDDEWRAHAMLDFARHGLELHGDNIDAECY</sequence>
<dbReference type="GO" id="GO:0004252">
    <property type="term" value="F:serine-type endopeptidase activity"/>
    <property type="evidence" value="ECO:0007669"/>
    <property type="project" value="InterPro"/>
</dbReference>
<dbReference type="SUPFAM" id="SSF50494">
    <property type="entry name" value="Trypsin-like serine proteases"/>
    <property type="match status" value="1"/>
</dbReference>
<dbReference type="Gene3D" id="2.40.10.10">
    <property type="entry name" value="Trypsin-like serine proteases"/>
    <property type="match status" value="2"/>
</dbReference>
<feature type="domain" description="Peptidase S1" evidence="1">
    <location>
        <begin position="15"/>
        <end position="63"/>
    </location>
</feature>
<evidence type="ECO:0000313" key="3">
    <source>
        <dbReference type="Proteomes" id="UP000801492"/>
    </source>
</evidence>
<dbReference type="OrthoDB" id="6773576at2759"/>
<dbReference type="InterPro" id="IPR009003">
    <property type="entry name" value="Peptidase_S1_PA"/>
</dbReference>
<accession>A0A8K0DAK8</accession>
<reference evidence="2" key="1">
    <citation type="submission" date="2019-08" db="EMBL/GenBank/DDBJ databases">
        <title>The genome of the North American firefly Photinus pyralis.</title>
        <authorList>
            <consortium name="Photinus pyralis genome working group"/>
            <person name="Fallon T.R."/>
            <person name="Sander Lower S.E."/>
            <person name="Weng J.-K."/>
        </authorList>
    </citation>
    <scope>NUCLEOTIDE SEQUENCE</scope>
    <source>
        <strain evidence="2">TRF0915ILg1</strain>
        <tissue evidence="2">Whole body</tissue>
    </source>
</reference>